<organism evidence="2 3">
    <name type="scientific">Bacteroides nordii</name>
    <dbReference type="NCBI Taxonomy" id="291645"/>
    <lineage>
        <taxon>Bacteria</taxon>
        <taxon>Pseudomonadati</taxon>
        <taxon>Bacteroidota</taxon>
        <taxon>Bacteroidia</taxon>
        <taxon>Bacteroidales</taxon>
        <taxon>Bacteroidaceae</taxon>
        <taxon>Bacteroides</taxon>
    </lineage>
</organism>
<feature type="domain" description="Glycosyltransferase 2-like" evidence="1">
    <location>
        <begin position="3"/>
        <end position="162"/>
    </location>
</feature>
<protein>
    <submittedName>
        <fullName evidence="2">Glycosyltransferase</fullName>
    </submittedName>
</protein>
<dbReference type="Pfam" id="PF00535">
    <property type="entry name" value="Glycos_transf_2"/>
    <property type="match status" value="1"/>
</dbReference>
<accession>A0A413VM52</accession>
<dbReference type="RefSeq" id="WP_002560606.1">
    <property type="nucleotide sequence ID" value="NZ_CABJFV010000008.1"/>
</dbReference>
<dbReference type="Gene3D" id="3.90.550.10">
    <property type="entry name" value="Spore Coat Polysaccharide Biosynthesis Protein SpsA, Chain A"/>
    <property type="match status" value="1"/>
</dbReference>
<dbReference type="InterPro" id="IPR001173">
    <property type="entry name" value="Glyco_trans_2-like"/>
</dbReference>
<comment type="caution">
    <text evidence="2">The sequence shown here is derived from an EMBL/GenBank/DDBJ whole genome shotgun (WGS) entry which is preliminary data.</text>
</comment>
<sequence>MISILIPTYNAVCLPLIEKVHSQAVALQIPFEILLADDASREDIRQQNRKITEWQGCRYLQKEENQGPARIRNYLASEAQYPHLLFLDSDVMPVSDSFIAEYLKVARPGLVVCGGFVYPRKSIPANAVLRYKYGMAVEEQRAEQRNWEPYNRFISMNFMICRDAFLKVCFDESFHLGYEDTLFGMQLEQAGIEILHIDNVVYHLVEENSEQFLMKIRRAVRNLDGHIDQMHSHVKLLRWYTTVKRLKMVSVVAFLFKHNEKRLVSNLTSQHPSLKLFAFYKLGYLCTFLSEKQSGQ</sequence>
<dbReference type="InterPro" id="IPR050834">
    <property type="entry name" value="Glycosyltransf_2"/>
</dbReference>
<dbReference type="PANTHER" id="PTHR43685:SF3">
    <property type="entry name" value="SLR2126 PROTEIN"/>
    <property type="match status" value="1"/>
</dbReference>
<dbReference type="SUPFAM" id="SSF53448">
    <property type="entry name" value="Nucleotide-diphospho-sugar transferases"/>
    <property type="match status" value="1"/>
</dbReference>
<evidence type="ECO:0000313" key="3">
    <source>
        <dbReference type="Proteomes" id="UP000284379"/>
    </source>
</evidence>
<evidence type="ECO:0000313" key="2">
    <source>
        <dbReference type="EMBL" id="RHB34666.1"/>
    </source>
</evidence>
<dbReference type="AlphaFoldDB" id="A0A413VM52"/>
<evidence type="ECO:0000259" key="1">
    <source>
        <dbReference type="Pfam" id="PF00535"/>
    </source>
</evidence>
<dbReference type="PANTHER" id="PTHR43685">
    <property type="entry name" value="GLYCOSYLTRANSFERASE"/>
    <property type="match status" value="1"/>
</dbReference>
<keyword evidence="2" id="KW-0808">Transferase</keyword>
<dbReference type="EMBL" id="QSGO01000008">
    <property type="protein sequence ID" value="RHB34666.1"/>
    <property type="molecule type" value="Genomic_DNA"/>
</dbReference>
<dbReference type="InterPro" id="IPR029044">
    <property type="entry name" value="Nucleotide-diphossugar_trans"/>
</dbReference>
<reference evidence="2 3" key="1">
    <citation type="submission" date="2018-08" db="EMBL/GenBank/DDBJ databases">
        <title>A genome reference for cultivated species of the human gut microbiota.</title>
        <authorList>
            <person name="Zou Y."/>
            <person name="Xue W."/>
            <person name="Luo G."/>
        </authorList>
    </citation>
    <scope>NUCLEOTIDE SEQUENCE [LARGE SCALE GENOMIC DNA]</scope>
    <source>
        <strain evidence="2 3">AM40-30BH</strain>
    </source>
</reference>
<dbReference type="Proteomes" id="UP000284379">
    <property type="component" value="Unassembled WGS sequence"/>
</dbReference>
<dbReference type="GO" id="GO:0016740">
    <property type="term" value="F:transferase activity"/>
    <property type="evidence" value="ECO:0007669"/>
    <property type="project" value="UniProtKB-KW"/>
</dbReference>
<name>A0A413VM52_9BACE</name>
<proteinExistence type="predicted"/>
<gene>
    <name evidence="2" type="ORF">DW888_11940</name>
</gene>